<evidence type="ECO:0000256" key="2">
    <source>
        <dbReference type="ARBA" id="ARBA00022801"/>
    </source>
</evidence>
<comment type="caution">
    <text evidence="7">The sequence shown here is derived from an EMBL/GenBank/DDBJ whole genome shotgun (WGS) entry which is preliminary data.</text>
</comment>
<comment type="similarity">
    <text evidence="1 5">Belongs to the AB hydrolase superfamily. Lipase family.</text>
</comment>
<dbReference type="SUPFAM" id="SSF53474">
    <property type="entry name" value="alpha/beta-Hydrolases"/>
    <property type="match status" value="1"/>
</dbReference>
<accession>A0A443Q054</accession>
<dbReference type="Gene3D" id="3.40.50.1820">
    <property type="entry name" value="alpha/beta hydrolase"/>
    <property type="match status" value="1"/>
</dbReference>
<evidence type="ECO:0000313" key="8">
    <source>
        <dbReference type="Proteomes" id="UP000283530"/>
    </source>
</evidence>
<evidence type="ECO:0000256" key="1">
    <source>
        <dbReference type="ARBA" id="ARBA00010701"/>
    </source>
</evidence>
<dbReference type="EC" id="3.1.1.-" evidence="5"/>
<feature type="domain" description="Fungal lipase-type" evidence="6">
    <location>
        <begin position="127"/>
        <end position="291"/>
    </location>
</feature>
<dbReference type="FunFam" id="3.40.50.1820:FF:000065">
    <property type="entry name" value="Phospholipase A1-II 3"/>
    <property type="match status" value="1"/>
</dbReference>
<dbReference type="InterPro" id="IPR033556">
    <property type="entry name" value="PLA"/>
</dbReference>
<name>A0A443Q054_9MAGN</name>
<sequence>MDGDQRQQSLEEPARPLDIDVRRNILHCGDMAQATYDAFNSEKVSKYTGSCRYSRKDLFEKVALVNANPFKYQVTKFLYATSQFPVPDSFIIKSLCKEPWSIESNWMGYVAVATDEGKVVLGRRDIVIAWRGTVQSLEWVDDLDSLLVSASEILGSSSSSELGNEPMVHRGFLSMYTSNDPKSKFNKTSARDQVLSEVSRLVAKHKDEEISITITGHSLGAALATLNAADIAAHGLNKPKDLPSKSCPVTAIVFGSPRVGEDNFKKAFTSFQDLRLLRTTNFLDVVPKYPLLGYSDVGEELLIDTRKSNYVKSPGNISSWHNLEAYLHGVAGTQGSEGGFKLEVKRDIALVNKSLDGLKDEFLVPVSWWIEKNKGMVQSADGSWHLHDHEEDNAGKKVIDYIFNTDARGVFP</sequence>
<dbReference type="GO" id="GO:0016042">
    <property type="term" value="P:lipid catabolic process"/>
    <property type="evidence" value="ECO:0007669"/>
    <property type="project" value="UniProtKB-UniRule"/>
</dbReference>
<dbReference type="Pfam" id="PF01764">
    <property type="entry name" value="Lipase_3"/>
    <property type="match status" value="1"/>
</dbReference>
<proteinExistence type="inferred from homology"/>
<gene>
    <name evidence="7" type="ORF">CKAN_02574100</name>
</gene>
<evidence type="ECO:0000256" key="3">
    <source>
        <dbReference type="ARBA" id="ARBA00022963"/>
    </source>
</evidence>
<dbReference type="InterPro" id="IPR002921">
    <property type="entry name" value="Fungal_lipase-type"/>
</dbReference>
<dbReference type="OrthoDB" id="10293868at2759"/>
<evidence type="ECO:0000256" key="5">
    <source>
        <dbReference type="RuleBase" id="RU367093"/>
    </source>
</evidence>
<dbReference type="GO" id="GO:0008970">
    <property type="term" value="F:phospholipase A1 activity"/>
    <property type="evidence" value="ECO:0007669"/>
    <property type="project" value="UniProtKB-UniRule"/>
</dbReference>
<keyword evidence="4 5" id="KW-0443">Lipid metabolism</keyword>
<keyword evidence="8" id="KW-1185">Reference proteome</keyword>
<dbReference type="GO" id="GO:0005737">
    <property type="term" value="C:cytoplasm"/>
    <property type="evidence" value="ECO:0007669"/>
    <property type="project" value="UniProtKB-ARBA"/>
</dbReference>
<evidence type="ECO:0000313" key="7">
    <source>
        <dbReference type="EMBL" id="RWR96358.1"/>
    </source>
</evidence>
<dbReference type="CDD" id="cd00519">
    <property type="entry name" value="Lipase_3"/>
    <property type="match status" value="1"/>
</dbReference>
<dbReference type="AlphaFoldDB" id="A0A443Q054"/>
<comment type="function">
    <text evidence="5">Acylhydrolase that catalyzes the hydrolysis of phospholipids at the sn-1 position.</text>
</comment>
<dbReference type="Proteomes" id="UP000283530">
    <property type="component" value="Unassembled WGS sequence"/>
</dbReference>
<reference evidence="7 8" key="1">
    <citation type="journal article" date="2019" name="Nat. Plants">
        <title>Stout camphor tree genome fills gaps in understanding of flowering plant genome evolution.</title>
        <authorList>
            <person name="Chaw S.M."/>
            <person name="Liu Y.C."/>
            <person name="Wu Y.W."/>
            <person name="Wang H.Y."/>
            <person name="Lin C.I."/>
            <person name="Wu C.S."/>
            <person name="Ke H.M."/>
            <person name="Chang L.Y."/>
            <person name="Hsu C.Y."/>
            <person name="Yang H.T."/>
            <person name="Sudianto E."/>
            <person name="Hsu M.H."/>
            <person name="Wu K.P."/>
            <person name="Wang L.N."/>
            <person name="Leebens-Mack J.H."/>
            <person name="Tsai I.J."/>
        </authorList>
    </citation>
    <scope>NUCLEOTIDE SEQUENCE [LARGE SCALE GENOMIC DNA]</scope>
    <source>
        <strain evidence="8">cv. Chaw 1501</strain>
        <tissue evidence="7">Young leaves</tissue>
    </source>
</reference>
<dbReference type="PANTHER" id="PTHR31828">
    <property type="entry name" value="PHOSPHOLIPASE A1-IIGAMMA"/>
    <property type="match status" value="1"/>
</dbReference>
<evidence type="ECO:0000259" key="6">
    <source>
        <dbReference type="Pfam" id="PF01764"/>
    </source>
</evidence>
<keyword evidence="2 5" id="KW-0378">Hydrolase</keyword>
<dbReference type="InterPro" id="IPR029058">
    <property type="entry name" value="AB_hydrolase_fold"/>
</dbReference>
<dbReference type="PANTHER" id="PTHR31828:SF1">
    <property type="entry name" value="PHOSPHOLIPASE A1-IIGAMMA"/>
    <property type="match status" value="1"/>
</dbReference>
<dbReference type="EMBL" id="QPKB01000012">
    <property type="protein sequence ID" value="RWR96358.1"/>
    <property type="molecule type" value="Genomic_DNA"/>
</dbReference>
<keyword evidence="3 5" id="KW-0442">Lipid degradation</keyword>
<evidence type="ECO:0000256" key="4">
    <source>
        <dbReference type="ARBA" id="ARBA00023098"/>
    </source>
</evidence>
<protein>
    <recommendedName>
        <fullName evidence="5">Phospholipase A1</fullName>
        <ecNumber evidence="5">3.1.1.-</ecNumber>
    </recommendedName>
</protein>
<dbReference type="STRING" id="337451.A0A443Q054"/>
<organism evidence="7 8">
    <name type="scientific">Cinnamomum micranthum f. kanehirae</name>
    <dbReference type="NCBI Taxonomy" id="337451"/>
    <lineage>
        <taxon>Eukaryota</taxon>
        <taxon>Viridiplantae</taxon>
        <taxon>Streptophyta</taxon>
        <taxon>Embryophyta</taxon>
        <taxon>Tracheophyta</taxon>
        <taxon>Spermatophyta</taxon>
        <taxon>Magnoliopsida</taxon>
        <taxon>Magnoliidae</taxon>
        <taxon>Laurales</taxon>
        <taxon>Lauraceae</taxon>
        <taxon>Cinnamomum</taxon>
    </lineage>
</organism>